<evidence type="ECO:0000313" key="1">
    <source>
        <dbReference type="EMBL" id="MFD0856609.1"/>
    </source>
</evidence>
<gene>
    <name evidence="1" type="ORF">ACFQ07_30535</name>
</gene>
<reference evidence="2" key="1">
    <citation type="journal article" date="2019" name="Int. J. Syst. Evol. Microbiol.">
        <title>The Global Catalogue of Microorganisms (GCM) 10K type strain sequencing project: providing services to taxonomists for standard genome sequencing and annotation.</title>
        <authorList>
            <consortium name="The Broad Institute Genomics Platform"/>
            <consortium name="The Broad Institute Genome Sequencing Center for Infectious Disease"/>
            <person name="Wu L."/>
            <person name="Ma J."/>
        </authorList>
    </citation>
    <scope>NUCLEOTIDE SEQUENCE [LARGE SCALE GENOMIC DNA]</scope>
    <source>
        <strain evidence="2">JCM 31696</strain>
    </source>
</reference>
<sequence>MHSFLHSFMQTVLHLHDMGSKIANAAPVPTRTAWGLTMIVDQADDVAARAAHHGRRHRDRS</sequence>
<comment type="caution">
    <text evidence="1">The sequence shown here is derived from an EMBL/GenBank/DDBJ whole genome shotgun (WGS) entry which is preliminary data.</text>
</comment>
<organism evidence="1 2">
    <name type="scientific">Actinomadura adrarensis</name>
    <dbReference type="NCBI Taxonomy" id="1819600"/>
    <lineage>
        <taxon>Bacteria</taxon>
        <taxon>Bacillati</taxon>
        <taxon>Actinomycetota</taxon>
        <taxon>Actinomycetes</taxon>
        <taxon>Streptosporangiales</taxon>
        <taxon>Thermomonosporaceae</taxon>
        <taxon>Actinomadura</taxon>
    </lineage>
</organism>
<name>A0ABW3CST0_9ACTN</name>
<evidence type="ECO:0000313" key="2">
    <source>
        <dbReference type="Proteomes" id="UP001597083"/>
    </source>
</evidence>
<dbReference type="EMBL" id="JBHTIR010004187">
    <property type="protein sequence ID" value="MFD0856609.1"/>
    <property type="molecule type" value="Genomic_DNA"/>
</dbReference>
<keyword evidence="2" id="KW-1185">Reference proteome</keyword>
<dbReference type="Proteomes" id="UP001597083">
    <property type="component" value="Unassembled WGS sequence"/>
</dbReference>
<accession>A0ABW3CST0</accession>
<proteinExistence type="predicted"/>
<feature type="non-terminal residue" evidence="1">
    <location>
        <position position="61"/>
    </location>
</feature>
<protein>
    <submittedName>
        <fullName evidence="1">Uncharacterized protein</fullName>
    </submittedName>
</protein>